<feature type="transmembrane region" description="Helical" evidence="12">
    <location>
        <begin position="15"/>
        <end position="36"/>
    </location>
</feature>
<dbReference type="KEGG" id="hmn:HM131_01815"/>
<dbReference type="CDD" id="cd00082">
    <property type="entry name" value="HisKA"/>
    <property type="match status" value="1"/>
</dbReference>
<dbReference type="OrthoDB" id="9815750at2"/>
<dbReference type="Gene3D" id="3.30.565.10">
    <property type="entry name" value="Histidine kinase-like ATPase, C-terminal domain"/>
    <property type="match status" value="1"/>
</dbReference>
<keyword evidence="9" id="KW-0067">ATP-binding</keyword>
<accession>A0A1W5ZQS6</accession>
<keyword evidence="8" id="KW-0418">Kinase</keyword>
<keyword evidence="11 12" id="KW-0472">Membrane</keyword>
<keyword evidence="5" id="KW-0597">Phosphoprotein</keyword>
<feature type="domain" description="HAMP" evidence="14">
    <location>
        <begin position="182"/>
        <end position="236"/>
    </location>
</feature>
<organism evidence="15 16">
    <name type="scientific">Halobacillus mangrovi</name>
    <dbReference type="NCBI Taxonomy" id="402384"/>
    <lineage>
        <taxon>Bacteria</taxon>
        <taxon>Bacillati</taxon>
        <taxon>Bacillota</taxon>
        <taxon>Bacilli</taxon>
        <taxon>Bacillales</taxon>
        <taxon>Bacillaceae</taxon>
        <taxon>Halobacillus</taxon>
    </lineage>
</organism>
<evidence type="ECO:0000313" key="15">
    <source>
        <dbReference type="EMBL" id="ARI75639.1"/>
    </source>
</evidence>
<dbReference type="STRING" id="402384.HM131_01815"/>
<proteinExistence type="predicted"/>
<dbReference type="SUPFAM" id="SSF55874">
    <property type="entry name" value="ATPase domain of HSP90 chaperone/DNA topoisomerase II/histidine kinase"/>
    <property type="match status" value="1"/>
</dbReference>
<dbReference type="EC" id="2.7.13.3" evidence="3"/>
<dbReference type="Pfam" id="PF00672">
    <property type="entry name" value="HAMP"/>
    <property type="match status" value="1"/>
</dbReference>
<dbReference type="Pfam" id="PF00512">
    <property type="entry name" value="HisKA"/>
    <property type="match status" value="1"/>
</dbReference>
<keyword evidence="16" id="KW-1185">Reference proteome</keyword>
<evidence type="ECO:0000256" key="3">
    <source>
        <dbReference type="ARBA" id="ARBA00012438"/>
    </source>
</evidence>
<dbReference type="InterPro" id="IPR003660">
    <property type="entry name" value="HAMP_dom"/>
</dbReference>
<dbReference type="SUPFAM" id="SSF47384">
    <property type="entry name" value="Homodimeric domain of signal transducing histidine kinase"/>
    <property type="match status" value="1"/>
</dbReference>
<name>A0A1W5ZQS6_9BACI</name>
<evidence type="ECO:0000259" key="14">
    <source>
        <dbReference type="PROSITE" id="PS50885"/>
    </source>
</evidence>
<dbReference type="InterPro" id="IPR036890">
    <property type="entry name" value="HATPase_C_sf"/>
</dbReference>
<dbReference type="AlphaFoldDB" id="A0A1W5ZQS6"/>
<dbReference type="Gene3D" id="1.10.287.130">
    <property type="match status" value="1"/>
</dbReference>
<keyword evidence="4" id="KW-1003">Cell membrane</keyword>
<dbReference type="GO" id="GO:0000155">
    <property type="term" value="F:phosphorelay sensor kinase activity"/>
    <property type="evidence" value="ECO:0007669"/>
    <property type="project" value="InterPro"/>
</dbReference>
<evidence type="ECO:0000256" key="10">
    <source>
        <dbReference type="ARBA" id="ARBA00023012"/>
    </source>
</evidence>
<dbReference type="SUPFAM" id="SSF158472">
    <property type="entry name" value="HAMP domain-like"/>
    <property type="match status" value="1"/>
</dbReference>
<evidence type="ECO:0000256" key="12">
    <source>
        <dbReference type="SAM" id="Phobius"/>
    </source>
</evidence>
<dbReference type="InterPro" id="IPR036097">
    <property type="entry name" value="HisK_dim/P_sf"/>
</dbReference>
<evidence type="ECO:0000256" key="11">
    <source>
        <dbReference type="ARBA" id="ARBA00023136"/>
    </source>
</evidence>
<dbReference type="CDD" id="cd06225">
    <property type="entry name" value="HAMP"/>
    <property type="match status" value="1"/>
</dbReference>
<feature type="transmembrane region" description="Helical" evidence="12">
    <location>
        <begin position="161"/>
        <end position="182"/>
    </location>
</feature>
<dbReference type="PROSITE" id="PS50109">
    <property type="entry name" value="HIS_KIN"/>
    <property type="match status" value="1"/>
</dbReference>
<reference evidence="15 16" key="1">
    <citation type="submission" date="2017-04" db="EMBL/GenBank/DDBJ databases">
        <title>The whole genome sequencing and assembly of Halobacillus mangrovi strain.</title>
        <authorList>
            <person name="Lee S.-J."/>
            <person name="Park M.-K."/>
            <person name="Kim J.-Y."/>
            <person name="Lee Y.-J."/>
            <person name="Yi H."/>
            <person name="Bahn Y.-S."/>
            <person name="Kim J.F."/>
            <person name="Lee D.-W."/>
        </authorList>
    </citation>
    <scope>NUCLEOTIDE SEQUENCE [LARGE SCALE GENOMIC DNA]</scope>
    <source>
        <strain evidence="15 16">KTB 131</strain>
    </source>
</reference>
<feature type="domain" description="Histidine kinase" evidence="13">
    <location>
        <begin position="359"/>
        <end position="564"/>
    </location>
</feature>
<keyword evidence="12" id="KW-0812">Transmembrane</keyword>
<dbReference type="SMART" id="SM00388">
    <property type="entry name" value="HisKA"/>
    <property type="match status" value="1"/>
</dbReference>
<evidence type="ECO:0000256" key="7">
    <source>
        <dbReference type="ARBA" id="ARBA00022741"/>
    </source>
</evidence>
<keyword evidence="12" id="KW-1133">Transmembrane helix</keyword>
<protein>
    <recommendedName>
        <fullName evidence="3">histidine kinase</fullName>
        <ecNumber evidence="3">2.7.13.3</ecNumber>
    </recommendedName>
</protein>
<dbReference type="InterPro" id="IPR004358">
    <property type="entry name" value="Sig_transdc_His_kin-like_C"/>
</dbReference>
<evidence type="ECO:0000313" key="16">
    <source>
        <dbReference type="Proteomes" id="UP000192527"/>
    </source>
</evidence>
<dbReference type="Pfam" id="PF02518">
    <property type="entry name" value="HATPase_c"/>
    <property type="match status" value="1"/>
</dbReference>
<evidence type="ECO:0000256" key="9">
    <source>
        <dbReference type="ARBA" id="ARBA00022840"/>
    </source>
</evidence>
<keyword evidence="6" id="KW-0808">Transferase</keyword>
<comment type="subcellular location">
    <subcellularLocation>
        <location evidence="2">Cell membrane</location>
        <topology evidence="2">Multi-pass membrane protein</topology>
    </subcellularLocation>
</comment>
<evidence type="ECO:0000256" key="4">
    <source>
        <dbReference type="ARBA" id="ARBA00022475"/>
    </source>
</evidence>
<dbReference type="GO" id="GO:0005886">
    <property type="term" value="C:plasma membrane"/>
    <property type="evidence" value="ECO:0007669"/>
    <property type="project" value="UniProtKB-SubCell"/>
</dbReference>
<dbReference type="PRINTS" id="PR00344">
    <property type="entry name" value="BCTRLSENSOR"/>
</dbReference>
<keyword evidence="10" id="KW-0902">Two-component regulatory system</keyword>
<dbReference type="GO" id="GO:0005524">
    <property type="term" value="F:ATP binding"/>
    <property type="evidence" value="ECO:0007669"/>
    <property type="project" value="UniProtKB-KW"/>
</dbReference>
<comment type="catalytic activity">
    <reaction evidence="1">
        <text>ATP + protein L-histidine = ADP + protein N-phospho-L-histidine.</text>
        <dbReference type="EC" id="2.7.13.3"/>
    </reaction>
</comment>
<evidence type="ECO:0000256" key="6">
    <source>
        <dbReference type="ARBA" id="ARBA00022679"/>
    </source>
</evidence>
<dbReference type="InterPro" id="IPR005467">
    <property type="entry name" value="His_kinase_dom"/>
</dbReference>
<gene>
    <name evidence="15" type="ORF">HM131_01815</name>
</gene>
<dbReference type="PANTHER" id="PTHR43065">
    <property type="entry name" value="SENSOR HISTIDINE KINASE"/>
    <property type="match status" value="1"/>
</dbReference>
<keyword evidence="7" id="KW-0547">Nucleotide-binding</keyword>
<dbReference type="Gene3D" id="6.10.340.10">
    <property type="match status" value="1"/>
</dbReference>
<dbReference type="Proteomes" id="UP000192527">
    <property type="component" value="Chromosome"/>
</dbReference>
<dbReference type="PROSITE" id="PS50885">
    <property type="entry name" value="HAMP"/>
    <property type="match status" value="1"/>
</dbReference>
<evidence type="ECO:0000256" key="2">
    <source>
        <dbReference type="ARBA" id="ARBA00004651"/>
    </source>
</evidence>
<evidence type="ECO:0000256" key="5">
    <source>
        <dbReference type="ARBA" id="ARBA00022553"/>
    </source>
</evidence>
<evidence type="ECO:0000256" key="1">
    <source>
        <dbReference type="ARBA" id="ARBA00000085"/>
    </source>
</evidence>
<dbReference type="PANTHER" id="PTHR43065:SF10">
    <property type="entry name" value="PEROXIDE STRESS-ACTIVATED HISTIDINE KINASE MAK3"/>
    <property type="match status" value="1"/>
</dbReference>
<sequence length="576" mass="65121">MGENNMMRKSIERKILIPFLLIVLLPSLIIGAVSLWSSYQSEKELKQTTINEKLHSIHQYTRLLHERVENGELDESAAQSMVLELIQGTEGLYVQNEVGEVYYNGDSVSHDQLDTLLAEEKSGFFQERIVLTKNLPEWGWKLYHPIELSFYSGSLLDIQKYTLLISIFTGVIAVQFTILFAYHLSKPIKDLAAFCKRVAKGEPMTGLDMGTRRKDEIGVLATSLKEMVYTLDEQKQQIDRIKHLNEMILNSVHVGIVLVIERTEFLYNNAAKEILHKDDDLQEKINHMVDRRSKQRTEEIIESHISDEKAFYAVSYQAIGTTEQDLAVITFEDITNRRKLEQRVERMSRLASLGEMASGIAHEIRNPLAGIKTTTELLIRRLDLSDKQLALAENMLIDIDRVNKTITTTLDFARPVESPQSKVIADESIKSILLLLKDVAKEKKVTFKHCVHDFEMMVNRDQLRQILLNIIMNGLNAMPDGGELIIDSQASAHDVTISITDTGVGMDEATIEKIFDPFFTTRSEGTGLGLSIVHQLVVQNKGDIDVRSTLQKGTTFMISFSKAEGGSEHGDESSDH</sequence>
<evidence type="ECO:0000259" key="13">
    <source>
        <dbReference type="PROSITE" id="PS50109"/>
    </source>
</evidence>
<dbReference type="InterPro" id="IPR003594">
    <property type="entry name" value="HATPase_dom"/>
</dbReference>
<dbReference type="EMBL" id="CP020772">
    <property type="protein sequence ID" value="ARI75639.1"/>
    <property type="molecule type" value="Genomic_DNA"/>
</dbReference>
<dbReference type="SMART" id="SM00387">
    <property type="entry name" value="HATPase_c"/>
    <property type="match status" value="1"/>
</dbReference>
<evidence type="ECO:0000256" key="8">
    <source>
        <dbReference type="ARBA" id="ARBA00022777"/>
    </source>
</evidence>
<dbReference type="InterPro" id="IPR003661">
    <property type="entry name" value="HisK_dim/P_dom"/>
</dbReference>